<evidence type="ECO:0000259" key="2">
    <source>
        <dbReference type="Pfam" id="PF21432"/>
    </source>
</evidence>
<geneLocation type="plasmid" evidence="3 4">
    <name>pNTHE01</name>
</geneLocation>
<dbReference type="InterPro" id="IPR013321">
    <property type="entry name" value="Arc_rbn_hlx_hlx"/>
</dbReference>
<organism evidence="3 4">
    <name type="scientific">Natranaerobius thermophilus (strain ATCC BAA-1301 / DSM 18059 / JW/NM-WN-LF)</name>
    <dbReference type="NCBI Taxonomy" id="457570"/>
    <lineage>
        <taxon>Bacteria</taxon>
        <taxon>Bacillati</taxon>
        <taxon>Bacillota</taxon>
        <taxon>Clostridia</taxon>
        <taxon>Natranaerobiales</taxon>
        <taxon>Natranaerobiaceae</taxon>
        <taxon>Natranaerobius</taxon>
    </lineage>
</organism>
<protein>
    <recommendedName>
        <fullName evidence="2">56B-like ribbon-helix-helix domain-containing protein</fullName>
    </recommendedName>
</protein>
<dbReference type="KEGG" id="nth:Nther_2937"/>
<reference evidence="3 4" key="2">
    <citation type="journal article" date="2011" name="J. Bacteriol.">
        <title>Complete genome sequence of the anaerobic, halophilic alkalithermophile Natranaerobius thermophilus JW/NM-WN-LF.</title>
        <authorList>
            <person name="Zhao B."/>
            <person name="Mesbah N.M."/>
            <person name="Dalin E."/>
            <person name="Goodwin L."/>
            <person name="Nolan M."/>
            <person name="Pitluck S."/>
            <person name="Chertkov O."/>
            <person name="Brettin T.S."/>
            <person name="Han J."/>
            <person name="Larimer F.W."/>
            <person name="Land M.L."/>
            <person name="Hauser L."/>
            <person name="Kyrpides N."/>
            <person name="Wiegel J."/>
        </authorList>
    </citation>
    <scope>NUCLEOTIDE SEQUENCE [LARGE SCALE GENOMIC DNA]</scope>
    <source>
        <strain evidence="4">ATCC BAA-1301 / DSM 18059 / JW/NM-WN-LF</strain>
        <plasmid evidence="3 4">pNTHE01</plasmid>
    </source>
</reference>
<dbReference type="SUPFAM" id="SSF47598">
    <property type="entry name" value="Ribbon-helix-helix"/>
    <property type="match status" value="1"/>
</dbReference>
<evidence type="ECO:0000313" key="3">
    <source>
        <dbReference type="EMBL" id="ACB86482.1"/>
    </source>
</evidence>
<dbReference type="Gene3D" id="1.10.1220.10">
    <property type="entry name" value="Met repressor-like"/>
    <property type="match status" value="1"/>
</dbReference>
<evidence type="ECO:0000256" key="1">
    <source>
        <dbReference type="SAM" id="MobiDB-lite"/>
    </source>
</evidence>
<keyword evidence="3" id="KW-0614">Plasmid</keyword>
<dbReference type="RefSeq" id="WP_012443508.1">
    <property type="nucleotide sequence ID" value="NC_010715.1"/>
</dbReference>
<proteinExistence type="predicted"/>
<dbReference type="Pfam" id="PF21432">
    <property type="entry name" value="56B_RHH"/>
    <property type="match status" value="1"/>
</dbReference>
<evidence type="ECO:0000313" key="4">
    <source>
        <dbReference type="Proteomes" id="UP000001683"/>
    </source>
</evidence>
<dbReference type="HOGENOM" id="CLU_2650682_0_0_9"/>
<dbReference type="InParanoid" id="B2A8N3"/>
<feature type="region of interest" description="Disordered" evidence="1">
    <location>
        <begin position="1"/>
        <end position="32"/>
    </location>
</feature>
<dbReference type="InterPro" id="IPR049123">
    <property type="entry name" value="56B_RHH"/>
</dbReference>
<reference evidence="3 4" key="1">
    <citation type="submission" date="2008-04" db="EMBL/GenBank/DDBJ databases">
        <title>Complete sequence of plasmid1 of Natranaerobius thermophilus JW/NM-WN-LF.</title>
        <authorList>
            <consortium name="US DOE Joint Genome Institute"/>
            <person name="Copeland A."/>
            <person name="Lucas S."/>
            <person name="Lapidus A."/>
            <person name="Glavina del Rio T."/>
            <person name="Dalin E."/>
            <person name="Tice H."/>
            <person name="Bruce D."/>
            <person name="Goodwin L."/>
            <person name="Pitluck S."/>
            <person name="Chertkov O."/>
            <person name="Brettin T."/>
            <person name="Detter J.C."/>
            <person name="Han C."/>
            <person name="Kuske C.R."/>
            <person name="Schmutz J."/>
            <person name="Larimer F."/>
            <person name="Land M."/>
            <person name="Hauser L."/>
            <person name="Kyrpides N."/>
            <person name="Lykidis A."/>
            <person name="Mesbah N.M."/>
            <person name="Wiegel J."/>
        </authorList>
    </citation>
    <scope>NUCLEOTIDE SEQUENCE [LARGE SCALE GENOMIC DNA]</scope>
    <source>
        <strain evidence="4">ATCC BAA-1301 / DSM 18059 / JW/NM-WN-LF</strain>
        <plasmid evidence="3 4">pNTHE01</plasmid>
    </source>
</reference>
<dbReference type="Proteomes" id="UP000001683">
    <property type="component" value="Plasmid pNTHE01"/>
</dbReference>
<accession>B2A8N3</accession>
<sequence>MSKRKAINQLLEDSDSNTKIQEYSEEEEGVNNNKTKKKATFELDSDLHTQLKIYAARQNKKMVDVVEEALKEYMKD</sequence>
<dbReference type="EMBL" id="CP001035">
    <property type="protein sequence ID" value="ACB86482.1"/>
    <property type="molecule type" value="Genomic_DNA"/>
</dbReference>
<dbReference type="OrthoDB" id="2973491at2"/>
<dbReference type="InterPro" id="IPR010985">
    <property type="entry name" value="Ribbon_hlx_hlx"/>
</dbReference>
<keyword evidence="4" id="KW-1185">Reference proteome</keyword>
<feature type="domain" description="56B-like ribbon-helix-helix" evidence="2">
    <location>
        <begin position="45"/>
        <end position="75"/>
    </location>
</feature>
<dbReference type="AlphaFoldDB" id="B2A8N3"/>
<gene>
    <name evidence="3" type="ordered locus">Nther_2937</name>
</gene>
<name>B2A8N3_NATTJ</name>
<dbReference type="GO" id="GO:0006355">
    <property type="term" value="P:regulation of DNA-templated transcription"/>
    <property type="evidence" value="ECO:0007669"/>
    <property type="project" value="InterPro"/>
</dbReference>